<reference evidence="6" key="1">
    <citation type="journal article" date="2021" name="PeerJ">
        <title>Extensive microbial diversity within the chicken gut microbiome revealed by metagenomics and culture.</title>
        <authorList>
            <person name="Gilroy R."/>
            <person name="Ravi A."/>
            <person name="Getino M."/>
            <person name="Pursley I."/>
            <person name="Horton D.L."/>
            <person name="Alikhan N.F."/>
            <person name="Baker D."/>
            <person name="Gharbi K."/>
            <person name="Hall N."/>
            <person name="Watson M."/>
            <person name="Adriaenssens E.M."/>
            <person name="Foster-Nyarko E."/>
            <person name="Jarju S."/>
            <person name="Secka A."/>
            <person name="Antonio M."/>
            <person name="Oren A."/>
            <person name="Chaudhuri R.R."/>
            <person name="La Ragione R."/>
            <person name="Hildebrand F."/>
            <person name="Pallen M.J."/>
        </authorList>
    </citation>
    <scope>NUCLEOTIDE SEQUENCE</scope>
    <source>
        <strain evidence="6">CHK130-7132</strain>
    </source>
</reference>
<evidence type="ECO:0000259" key="5">
    <source>
        <dbReference type="Pfam" id="PF01850"/>
    </source>
</evidence>
<evidence type="ECO:0000256" key="4">
    <source>
        <dbReference type="ARBA" id="ARBA00022842"/>
    </source>
</evidence>
<evidence type="ECO:0000313" key="6">
    <source>
        <dbReference type="EMBL" id="HJC69224.1"/>
    </source>
</evidence>
<evidence type="ECO:0000256" key="2">
    <source>
        <dbReference type="ARBA" id="ARBA00022723"/>
    </source>
</evidence>
<proteinExistence type="predicted"/>
<comment type="caution">
    <text evidence="6">The sequence shown here is derived from an EMBL/GenBank/DDBJ whole genome shotgun (WGS) entry which is preliminary data.</text>
</comment>
<dbReference type="AlphaFoldDB" id="A0A9D2PXY4"/>
<protein>
    <submittedName>
        <fullName evidence="6">Type II toxin-antitoxin system VapC family toxin</fullName>
    </submittedName>
</protein>
<dbReference type="GO" id="GO:0016787">
    <property type="term" value="F:hydrolase activity"/>
    <property type="evidence" value="ECO:0007669"/>
    <property type="project" value="UniProtKB-KW"/>
</dbReference>
<dbReference type="GO" id="GO:0004518">
    <property type="term" value="F:nuclease activity"/>
    <property type="evidence" value="ECO:0007669"/>
    <property type="project" value="UniProtKB-KW"/>
</dbReference>
<dbReference type="Gene3D" id="3.40.50.1010">
    <property type="entry name" value="5'-nuclease"/>
    <property type="match status" value="1"/>
</dbReference>
<sequence>MIVYLDTSAVLKILIDEPGMQAMRETFNGWQLAGDDVVSSYLLHTEMHCAARRRGVAAPEVIDTLLGAIGLIDIDRAHLLAAAKSAHGLRSADAIHLATALAVYADILVTYELELAEAAAGEGLRALAPDAAASAAAEPPRES</sequence>
<dbReference type="InterPro" id="IPR002716">
    <property type="entry name" value="PIN_dom"/>
</dbReference>
<dbReference type="Proteomes" id="UP000823854">
    <property type="component" value="Unassembled WGS sequence"/>
</dbReference>
<organism evidence="6 7">
    <name type="scientific">Candidatus Brachybacterium intestinipullorum</name>
    <dbReference type="NCBI Taxonomy" id="2838512"/>
    <lineage>
        <taxon>Bacteria</taxon>
        <taxon>Bacillati</taxon>
        <taxon>Actinomycetota</taxon>
        <taxon>Actinomycetes</taxon>
        <taxon>Micrococcales</taxon>
        <taxon>Dermabacteraceae</taxon>
        <taxon>Brachybacterium</taxon>
    </lineage>
</organism>
<evidence type="ECO:0000256" key="1">
    <source>
        <dbReference type="ARBA" id="ARBA00022722"/>
    </source>
</evidence>
<dbReference type="GO" id="GO:0046872">
    <property type="term" value="F:metal ion binding"/>
    <property type="evidence" value="ECO:0007669"/>
    <property type="project" value="UniProtKB-KW"/>
</dbReference>
<dbReference type="Pfam" id="PF01850">
    <property type="entry name" value="PIN"/>
    <property type="match status" value="1"/>
</dbReference>
<keyword evidence="4" id="KW-0460">Magnesium</keyword>
<dbReference type="EMBL" id="DWWC01000112">
    <property type="protein sequence ID" value="HJC69224.1"/>
    <property type="molecule type" value="Genomic_DNA"/>
</dbReference>
<evidence type="ECO:0000256" key="3">
    <source>
        <dbReference type="ARBA" id="ARBA00022801"/>
    </source>
</evidence>
<feature type="domain" description="PIN" evidence="5">
    <location>
        <begin position="3"/>
        <end position="119"/>
    </location>
</feature>
<dbReference type="SUPFAM" id="SSF88723">
    <property type="entry name" value="PIN domain-like"/>
    <property type="match status" value="1"/>
</dbReference>
<keyword evidence="3" id="KW-0378">Hydrolase</keyword>
<name>A0A9D2PXY4_9MICO</name>
<accession>A0A9D2PXY4</accession>
<keyword evidence="2" id="KW-0479">Metal-binding</keyword>
<keyword evidence="1" id="KW-0540">Nuclease</keyword>
<gene>
    <name evidence="6" type="ORF">H9932_06055</name>
</gene>
<dbReference type="InterPro" id="IPR029060">
    <property type="entry name" value="PIN-like_dom_sf"/>
</dbReference>
<dbReference type="CDD" id="cd09874">
    <property type="entry name" value="PIN_MT3492-like"/>
    <property type="match status" value="1"/>
</dbReference>
<reference evidence="6" key="2">
    <citation type="submission" date="2021-04" db="EMBL/GenBank/DDBJ databases">
        <authorList>
            <person name="Gilroy R."/>
        </authorList>
    </citation>
    <scope>NUCLEOTIDE SEQUENCE</scope>
    <source>
        <strain evidence="6">CHK130-7132</strain>
    </source>
</reference>
<evidence type="ECO:0000313" key="7">
    <source>
        <dbReference type="Proteomes" id="UP000823854"/>
    </source>
</evidence>